<dbReference type="FunFam" id="3.30.70.360:FF:000004">
    <property type="entry name" value="Peptidase M20 domain-containing protein 2"/>
    <property type="match status" value="1"/>
</dbReference>
<evidence type="ECO:0000313" key="3">
    <source>
        <dbReference type="EMBL" id="TWJ19570.1"/>
    </source>
</evidence>
<dbReference type="CDD" id="cd05672">
    <property type="entry name" value="M20_ACY1L2-like"/>
    <property type="match status" value="1"/>
</dbReference>
<dbReference type="Proteomes" id="UP000319449">
    <property type="component" value="Unassembled WGS sequence"/>
</dbReference>
<dbReference type="GO" id="GO:0016805">
    <property type="term" value="F:dipeptidase activity"/>
    <property type="evidence" value="ECO:0007669"/>
    <property type="project" value="InterPro"/>
</dbReference>
<dbReference type="PIRSF" id="PIRSF037226">
    <property type="entry name" value="Amidohydrolase_ACY1L2_prd"/>
    <property type="match status" value="1"/>
</dbReference>
<comment type="similarity">
    <text evidence="1">Belongs to the peptidase M20A family.</text>
</comment>
<reference evidence="3 4" key="1">
    <citation type="submission" date="2019-07" db="EMBL/GenBank/DDBJ databases">
        <title>Genomic Encyclopedia of Archaeal and Bacterial Type Strains, Phase II (KMG-II): from individual species to whole genera.</title>
        <authorList>
            <person name="Goeker M."/>
        </authorList>
    </citation>
    <scope>NUCLEOTIDE SEQUENCE [LARGE SCALE GENOMIC DNA]</scope>
    <source>
        <strain evidence="3 4">ATCC BAA-1139</strain>
    </source>
</reference>
<dbReference type="SUPFAM" id="SSF53187">
    <property type="entry name" value="Zn-dependent exopeptidases"/>
    <property type="match status" value="1"/>
</dbReference>
<protein>
    <recommendedName>
        <fullName evidence="1">Peptidase M20 domain-containing protein 2</fullName>
    </recommendedName>
</protein>
<keyword evidence="3" id="KW-0378">Hydrolase</keyword>
<gene>
    <name evidence="3" type="ORF">JN12_01687</name>
</gene>
<evidence type="ECO:0000259" key="2">
    <source>
        <dbReference type="Pfam" id="PF07687"/>
    </source>
</evidence>
<dbReference type="RefSeq" id="WP_246125803.1">
    <property type="nucleotide sequence ID" value="NZ_VLLN01000008.1"/>
</dbReference>
<accession>A0A562VNT7</accession>
<name>A0A562VNT7_9BACT</name>
<organism evidence="3 4">
    <name type="scientific">Geobacter argillaceus</name>
    <dbReference type="NCBI Taxonomy" id="345631"/>
    <lineage>
        <taxon>Bacteria</taxon>
        <taxon>Pseudomonadati</taxon>
        <taxon>Thermodesulfobacteriota</taxon>
        <taxon>Desulfuromonadia</taxon>
        <taxon>Geobacterales</taxon>
        <taxon>Geobacteraceae</taxon>
        <taxon>Geobacter</taxon>
    </lineage>
</organism>
<sequence>MIRLEDIRTAIIAAVQEQREELWSIAGELHRHPETGLNEVRAAELLTTVLERNGFRVEKGAAGMPTAFRAAWGEGRPTIAILAEMDALPDLGHACGHNIIAAAAVGAACALCRALATTDARIVVLGTPAEEMGVGKVAMIEAGCFSDIDFAMMVHPSSRRRVFKHWLGLAKIRYIFHGKPSHAAAYPEEGINALDAVIQTFNSVNALRQQLRQDVRVHGIITDGGKAPNIIPERAACFFYVRADDLEELLAVRERVTDCARGAALATGCRLEVLAEPGVLAPLMILDSYSGVYAEQLAYLGLEISTAPPYIHKGSSDIGNVSRVVPTIHPHVPIGVGLHIHTAEFARATVTEGGRQAVLEGATAMAMTAARIVSRPELQGEIRQEFLIGS</sequence>
<dbReference type="Gene3D" id="3.40.630.10">
    <property type="entry name" value="Zn peptidases"/>
    <property type="match status" value="1"/>
</dbReference>
<proteinExistence type="inferred from homology"/>
<dbReference type="InterPro" id="IPR036264">
    <property type="entry name" value="Bact_exopeptidase_dim_dom"/>
</dbReference>
<dbReference type="InterPro" id="IPR011650">
    <property type="entry name" value="Peptidase_M20_dimer"/>
</dbReference>
<dbReference type="InterPro" id="IPR052030">
    <property type="entry name" value="Peptidase_M20/M20A_hydrolases"/>
</dbReference>
<dbReference type="PANTHER" id="PTHR30575">
    <property type="entry name" value="PEPTIDASE M20"/>
    <property type="match status" value="1"/>
</dbReference>
<comment type="caution">
    <text evidence="3">The sequence shown here is derived from an EMBL/GenBank/DDBJ whole genome shotgun (WGS) entry which is preliminary data.</text>
</comment>
<dbReference type="PANTHER" id="PTHR30575:SF0">
    <property type="entry name" value="XAA-ARG DIPEPTIDASE"/>
    <property type="match status" value="1"/>
</dbReference>
<dbReference type="NCBIfam" id="TIGR01891">
    <property type="entry name" value="amidohydrolases"/>
    <property type="match status" value="1"/>
</dbReference>
<dbReference type="InterPro" id="IPR017439">
    <property type="entry name" value="Amidohydrolase"/>
</dbReference>
<evidence type="ECO:0000256" key="1">
    <source>
        <dbReference type="PIRNR" id="PIRNR037226"/>
    </source>
</evidence>
<feature type="domain" description="Peptidase M20 dimerisation" evidence="2">
    <location>
        <begin position="168"/>
        <end position="262"/>
    </location>
</feature>
<keyword evidence="4" id="KW-1185">Reference proteome</keyword>
<dbReference type="InterPro" id="IPR017144">
    <property type="entry name" value="Xaa-Arg_dipeptidase"/>
</dbReference>
<evidence type="ECO:0000313" key="4">
    <source>
        <dbReference type="Proteomes" id="UP000319449"/>
    </source>
</evidence>
<dbReference type="Pfam" id="PF07687">
    <property type="entry name" value="M20_dimer"/>
    <property type="match status" value="1"/>
</dbReference>
<dbReference type="EMBL" id="VLLN01000008">
    <property type="protein sequence ID" value="TWJ19570.1"/>
    <property type="molecule type" value="Genomic_DNA"/>
</dbReference>
<dbReference type="AlphaFoldDB" id="A0A562VNT7"/>
<dbReference type="Gene3D" id="3.30.70.360">
    <property type="match status" value="1"/>
</dbReference>
<dbReference type="SUPFAM" id="SSF55031">
    <property type="entry name" value="Bacterial exopeptidase dimerisation domain"/>
    <property type="match status" value="1"/>
</dbReference>